<evidence type="ECO:0000313" key="3">
    <source>
        <dbReference type="Proteomes" id="UP000231152"/>
    </source>
</evidence>
<name>A0A2M8LDM5_9BACT</name>
<dbReference type="InterPro" id="IPR045886">
    <property type="entry name" value="ThiF/MoeB/HesA"/>
</dbReference>
<dbReference type="Proteomes" id="UP000231152">
    <property type="component" value="Unassembled WGS sequence"/>
</dbReference>
<dbReference type="SUPFAM" id="SSF69572">
    <property type="entry name" value="Activating enzymes of the ubiquitin-like proteins"/>
    <property type="match status" value="1"/>
</dbReference>
<dbReference type="AlphaFoldDB" id="A0A2M8LDM5"/>
<proteinExistence type="predicted"/>
<gene>
    <name evidence="2" type="ORF">COV04_03970</name>
</gene>
<dbReference type="Gene3D" id="3.40.50.720">
    <property type="entry name" value="NAD(P)-binding Rossmann-like Domain"/>
    <property type="match status" value="1"/>
</dbReference>
<dbReference type="GO" id="GO:0061503">
    <property type="term" value="F:tRNA threonylcarbamoyladenosine dehydratase"/>
    <property type="evidence" value="ECO:0007669"/>
    <property type="project" value="TreeGrafter"/>
</dbReference>
<accession>A0A2M8LDM5</accession>
<evidence type="ECO:0000259" key="1">
    <source>
        <dbReference type="Pfam" id="PF00899"/>
    </source>
</evidence>
<organism evidence="2 3">
    <name type="scientific">Candidatus Uhrbacteria bacterium CG10_big_fil_rev_8_21_14_0_10_48_11</name>
    <dbReference type="NCBI Taxonomy" id="1975037"/>
    <lineage>
        <taxon>Bacteria</taxon>
        <taxon>Candidatus Uhriibacteriota</taxon>
    </lineage>
</organism>
<dbReference type="GO" id="GO:0008641">
    <property type="term" value="F:ubiquitin-like modifier activating enzyme activity"/>
    <property type="evidence" value="ECO:0007669"/>
    <property type="project" value="InterPro"/>
</dbReference>
<dbReference type="InterPro" id="IPR035985">
    <property type="entry name" value="Ubiquitin-activating_enz"/>
</dbReference>
<feature type="domain" description="THIF-type NAD/FAD binding fold" evidence="1">
    <location>
        <begin position="120"/>
        <end position="259"/>
    </location>
</feature>
<dbReference type="PANTHER" id="PTHR43267">
    <property type="entry name" value="TRNA THREONYLCARBAMOYLADENOSINE DEHYDRATASE"/>
    <property type="match status" value="1"/>
</dbReference>
<dbReference type="EMBL" id="PFET01000013">
    <property type="protein sequence ID" value="PJE75558.1"/>
    <property type="molecule type" value="Genomic_DNA"/>
</dbReference>
<dbReference type="PANTHER" id="PTHR43267:SF3">
    <property type="entry name" value="THIF PROTEIN"/>
    <property type="match status" value="1"/>
</dbReference>
<dbReference type="Pfam" id="PF00899">
    <property type="entry name" value="ThiF"/>
    <property type="match status" value="1"/>
</dbReference>
<evidence type="ECO:0000313" key="2">
    <source>
        <dbReference type="EMBL" id="PJE75558.1"/>
    </source>
</evidence>
<dbReference type="GO" id="GO:0061504">
    <property type="term" value="P:cyclic threonylcarbamoyladenosine biosynthetic process"/>
    <property type="evidence" value="ECO:0007669"/>
    <property type="project" value="TreeGrafter"/>
</dbReference>
<dbReference type="CDD" id="cd01483">
    <property type="entry name" value="E1_enzyme_family"/>
    <property type="match status" value="1"/>
</dbReference>
<comment type="caution">
    <text evidence="2">The sequence shown here is derived from an EMBL/GenBank/DDBJ whole genome shotgun (WGS) entry which is preliminary data.</text>
</comment>
<protein>
    <recommendedName>
        <fullName evidence="1">THIF-type NAD/FAD binding fold domain-containing protein</fullName>
    </recommendedName>
</protein>
<dbReference type="InterPro" id="IPR000594">
    <property type="entry name" value="ThiF_NAD_FAD-bd"/>
</dbReference>
<reference evidence="2 3" key="1">
    <citation type="submission" date="2017-09" db="EMBL/GenBank/DDBJ databases">
        <title>Depth-based differentiation of microbial function through sediment-hosted aquifers and enrichment of novel symbionts in the deep terrestrial subsurface.</title>
        <authorList>
            <person name="Probst A.J."/>
            <person name="Ladd B."/>
            <person name="Jarett J.K."/>
            <person name="Geller-Mcgrath D.E."/>
            <person name="Sieber C.M."/>
            <person name="Emerson J.B."/>
            <person name="Anantharaman K."/>
            <person name="Thomas B.C."/>
            <person name="Malmstrom R."/>
            <person name="Stieglmeier M."/>
            <person name="Klingl A."/>
            <person name="Woyke T."/>
            <person name="Ryan C.M."/>
            <person name="Banfield J.F."/>
        </authorList>
    </citation>
    <scope>NUCLEOTIDE SEQUENCE [LARGE SCALE GENOMIC DNA]</scope>
    <source>
        <strain evidence="2">CG10_big_fil_rev_8_21_14_0_10_48_11</strain>
    </source>
</reference>
<sequence length="398" mass="44052">MAQTLEALLKAGASKRLPSEPVLFNLSLEADRSEVAALLEQYKIQQVVDDYTEQLTELYQIEHPSDVYAPTFATAVAEHVTTLEKEAPLWSRGRWAYFPWMATIVHILEEAPFQKVRTARNRNLITAEEQQKFYEAVVGVAGLSVGNSVALAIVLQGGAKHIRLADHDALALSNTNRVRAGVADLGLPKVEVSARQIYLLNPYATVELFPEGLNPGNISDFFSGPPKLDIVIDEVDNLAVKYLIREQAKQRRLAVVMAADNGDNAVVDVERYDQNPDLPFFQGRLGAVTYDELRSLDKFGIGKMITKHVGPENVTERMQESLLEMGKTIVSWPQLGGAALLNGAAVAYAVRKIITGQPLEDNRALISLDEKLIPTYNSKEEIEKRARVAATFRNIFGL</sequence>